<dbReference type="EMBL" id="CP022098">
    <property type="protein sequence ID" value="ATB40094.1"/>
    <property type="molecule type" value="Genomic_DNA"/>
</dbReference>
<sequence>MWLEDAGPRAEPEPLAHLDPVAWHHMTVDPVMSRASIHIEGA</sequence>
<dbReference type="RefSeq" id="WP_269770160.1">
    <property type="nucleotide sequence ID" value="NZ_CP022098.1"/>
</dbReference>
<accession>A0A250J851</accession>
<name>A0A250J851_9BACT</name>
<gene>
    <name evidence="1" type="ORF">CYFUS_005542</name>
</gene>
<organism evidence="1 2">
    <name type="scientific">Cystobacter fuscus</name>
    <dbReference type="NCBI Taxonomy" id="43"/>
    <lineage>
        <taxon>Bacteria</taxon>
        <taxon>Pseudomonadati</taxon>
        <taxon>Myxococcota</taxon>
        <taxon>Myxococcia</taxon>
        <taxon>Myxococcales</taxon>
        <taxon>Cystobacterineae</taxon>
        <taxon>Archangiaceae</taxon>
        <taxon>Cystobacter</taxon>
    </lineage>
</organism>
<dbReference type="AlphaFoldDB" id="A0A250J851"/>
<evidence type="ECO:0000313" key="2">
    <source>
        <dbReference type="Proteomes" id="UP000217257"/>
    </source>
</evidence>
<dbReference type="Proteomes" id="UP000217257">
    <property type="component" value="Chromosome"/>
</dbReference>
<reference evidence="1 2" key="1">
    <citation type="submission" date="2017-06" db="EMBL/GenBank/DDBJ databases">
        <title>Sequencing and comparative analysis of myxobacterial genomes.</title>
        <authorList>
            <person name="Rupp O."/>
            <person name="Goesmann A."/>
            <person name="Sogaard-Andersen L."/>
        </authorList>
    </citation>
    <scope>NUCLEOTIDE SEQUENCE [LARGE SCALE GENOMIC DNA]</scope>
    <source>
        <strain evidence="1 2">DSM 52655</strain>
    </source>
</reference>
<protein>
    <submittedName>
        <fullName evidence="1">Uncharacterized protein</fullName>
    </submittedName>
</protein>
<evidence type="ECO:0000313" key="1">
    <source>
        <dbReference type="EMBL" id="ATB40094.1"/>
    </source>
</evidence>
<dbReference type="KEGG" id="cfus:CYFUS_005542"/>
<proteinExistence type="predicted"/>